<dbReference type="AlphaFoldDB" id="A0A2K1Q0Y9"/>
<dbReference type="SMART" id="SM00388">
    <property type="entry name" value="HisKA"/>
    <property type="match status" value="1"/>
</dbReference>
<evidence type="ECO:0000313" key="13">
    <source>
        <dbReference type="Proteomes" id="UP000236220"/>
    </source>
</evidence>
<keyword evidence="7 12" id="KW-0418">Kinase</keyword>
<dbReference type="InterPro" id="IPR013727">
    <property type="entry name" value="2CSK_N"/>
</dbReference>
<keyword evidence="4" id="KW-0597">Phosphoprotein</keyword>
<dbReference type="Pfam" id="PF02518">
    <property type="entry name" value="HATPase_c"/>
    <property type="match status" value="1"/>
</dbReference>
<comment type="catalytic activity">
    <reaction evidence="1">
        <text>ATP + protein L-histidine = ADP + protein N-phospho-L-histidine.</text>
        <dbReference type="EC" id="2.7.13.3"/>
    </reaction>
</comment>
<evidence type="ECO:0000256" key="6">
    <source>
        <dbReference type="ARBA" id="ARBA00022692"/>
    </source>
</evidence>
<dbReference type="EMBL" id="NPZB01000001">
    <property type="protein sequence ID" value="PNS08701.1"/>
    <property type="molecule type" value="Genomic_DNA"/>
</dbReference>
<dbReference type="RefSeq" id="WP_103073847.1">
    <property type="nucleotide sequence ID" value="NZ_NPZB01000001.1"/>
</dbReference>
<comment type="caution">
    <text evidence="12">The sequence shown here is derived from an EMBL/GenBank/DDBJ whole genome shotgun (WGS) entry which is preliminary data.</text>
</comment>
<evidence type="ECO:0000256" key="9">
    <source>
        <dbReference type="ARBA" id="ARBA00023136"/>
    </source>
</evidence>
<reference evidence="12 13" key="1">
    <citation type="submission" date="2017-08" db="EMBL/GenBank/DDBJ databases">
        <title>Lysobacter sylvestris genome.</title>
        <authorList>
            <person name="Zhang D.-C."/>
            <person name="Albuquerque L."/>
            <person name="Franca L."/>
            <person name="Froufe H.J.C."/>
            <person name="Barroso C."/>
            <person name="Egas C."/>
            <person name="Da Costa M."/>
            <person name="Margesin R."/>
        </authorList>
    </citation>
    <scope>NUCLEOTIDE SEQUENCE [LARGE SCALE GENOMIC DNA]</scope>
    <source>
        <strain evidence="12 13">AM20-91</strain>
    </source>
</reference>
<keyword evidence="6 10" id="KW-0812">Transmembrane</keyword>
<evidence type="ECO:0000256" key="1">
    <source>
        <dbReference type="ARBA" id="ARBA00000085"/>
    </source>
</evidence>
<protein>
    <recommendedName>
        <fullName evidence="3">histidine kinase</fullName>
        <ecNumber evidence="3">2.7.13.3</ecNumber>
    </recommendedName>
</protein>
<dbReference type="Gene3D" id="3.30.565.10">
    <property type="entry name" value="Histidine kinase-like ATPase, C-terminal domain"/>
    <property type="match status" value="1"/>
</dbReference>
<feature type="transmembrane region" description="Helical" evidence="10">
    <location>
        <begin position="170"/>
        <end position="188"/>
    </location>
</feature>
<evidence type="ECO:0000256" key="5">
    <source>
        <dbReference type="ARBA" id="ARBA00022679"/>
    </source>
</evidence>
<evidence type="ECO:0000256" key="10">
    <source>
        <dbReference type="SAM" id="Phobius"/>
    </source>
</evidence>
<dbReference type="InterPro" id="IPR050428">
    <property type="entry name" value="TCS_sensor_his_kinase"/>
</dbReference>
<evidence type="ECO:0000256" key="8">
    <source>
        <dbReference type="ARBA" id="ARBA00022989"/>
    </source>
</evidence>
<evidence type="ECO:0000313" key="12">
    <source>
        <dbReference type="EMBL" id="PNS08701.1"/>
    </source>
</evidence>
<dbReference type="SMART" id="SM00387">
    <property type="entry name" value="HATPase_c"/>
    <property type="match status" value="1"/>
</dbReference>
<dbReference type="CDD" id="cd00082">
    <property type="entry name" value="HisKA"/>
    <property type="match status" value="1"/>
</dbReference>
<dbReference type="EC" id="2.7.13.3" evidence="3"/>
<dbReference type="OrthoDB" id="9804645at2"/>
<dbReference type="Pfam" id="PF00512">
    <property type="entry name" value="HisKA"/>
    <property type="match status" value="1"/>
</dbReference>
<dbReference type="InterPro" id="IPR003594">
    <property type="entry name" value="HATPase_dom"/>
</dbReference>
<dbReference type="InterPro" id="IPR036890">
    <property type="entry name" value="HATPase_C_sf"/>
</dbReference>
<dbReference type="InterPro" id="IPR005467">
    <property type="entry name" value="His_kinase_dom"/>
</dbReference>
<evidence type="ECO:0000256" key="3">
    <source>
        <dbReference type="ARBA" id="ARBA00012438"/>
    </source>
</evidence>
<dbReference type="GO" id="GO:0005886">
    <property type="term" value="C:plasma membrane"/>
    <property type="evidence" value="ECO:0007669"/>
    <property type="project" value="TreeGrafter"/>
</dbReference>
<dbReference type="CDD" id="cd00075">
    <property type="entry name" value="HATPase"/>
    <property type="match status" value="1"/>
</dbReference>
<organism evidence="12 13">
    <name type="scientific">Solilutibacter silvestris</name>
    <dbReference type="NCBI Taxonomy" id="1645665"/>
    <lineage>
        <taxon>Bacteria</taxon>
        <taxon>Pseudomonadati</taxon>
        <taxon>Pseudomonadota</taxon>
        <taxon>Gammaproteobacteria</taxon>
        <taxon>Lysobacterales</taxon>
        <taxon>Lysobacteraceae</taxon>
        <taxon>Solilutibacter</taxon>
    </lineage>
</organism>
<comment type="subcellular location">
    <subcellularLocation>
        <location evidence="2">Membrane</location>
    </subcellularLocation>
</comment>
<evidence type="ECO:0000256" key="4">
    <source>
        <dbReference type="ARBA" id="ARBA00022553"/>
    </source>
</evidence>
<keyword evidence="8 10" id="KW-1133">Transmembrane helix</keyword>
<dbReference type="Gene3D" id="1.10.287.130">
    <property type="match status" value="1"/>
</dbReference>
<gene>
    <name evidence="12" type="ORF">Lysil_0330</name>
</gene>
<dbReference type="GO" id="GO:0000155">
    <property type="term" value="F:phosphorelay sensor kinase activity"/>
    <property type="evidence" value="ECO:0007669"/>
    <property type="project" value="InterPro"/>
</dbReference>
<feature type="domain" description="Histidine kinase" evidence="11">
    <location>
        <begin position="245"/>
        <end position="459"/>
    </location>
</feature>
<accession>A0A2K1Q0Y9</accession>
<dbReference type="Proteomes" id="UP000236220">
    <property type="component" value="Unassembled WGS sequence"/>
</dbReference>
<dbReference type="InterPro" id="IPR036097">
    <property type="entry name" value="HisK_dim/P_sf"/>
</dbReference>
<feature type="transmembrane region" description="Helical" evidence="10">
    <location>
        <begin position="6"/>
        <end position="28"/>
    </location>
</feature>
<dbReference type="PANTHER" id="PTHR45436:SF1">
    <property type="entry name" value="SENSOR PROTEIN QSEC"/>
    <property type="match status" value="1"/>
</dbReference>
<sequence length="459" mass="50259">MRARSLYAQLMLWLLAPLAVIVALDLWATYASVKDTARLIQERTLLSSARTIAEQVGYEDDELVAPIPPAALEMLDAGYGDHVWYRVALDDGETIAGSSDLPLPARAITAEQSRNYNVVMSNEQTYAVAFAQPLLGAGPPRTVMVVVAQTLHERDALIARLWPHAIRNQVLMLLLGALLIWIGLQRGIAPIKALGKAIHDHDHSALDPVEPGDIPAELHPLITTLNEYIARLRLHLEAHSRFISDASHQLRTPLAVMNTQVSYGLRAANPAAKDETLAALRDSLRSNIRLVNQLLSYTEAEGSTRLLSDTPCDLAQIARHVVEDLALLAQSKEIDFGLESNGQPHLTGIAEHAAQVLIANLVDNALRYTQVGGRVTVSLGQDDNYQWLDVDDNGPGIPPEQRERVFERFVRLDDKEIDGCGLGLAIVREIAGACGARIALSEGANARGLRVRVRFDRFA</sequence>
<keyword evidence="5" id="KW-0808">Transferase</keyword>
<dbReference type="SUPFAM" id="SSF47384">
    <property type="entry name" value="Homodimeric domain of signal transducing histidine kinase"/>
    <property type="match status" value="1"/>
</dbReference>
<evidence type="ECO:0000256" key="2">
    <source>
        <dbReference type="ARBA" id="ARBA00004370"/>
    </source>
</evidence>
<keyword evidence="9 10" id="KW-0472">Membrane</keyword>
<dbReference type="PROSITE" id="PS50109">
    <property type="entry name" value="HIS_KIN"/>
    <property type="match status" value="1"/>
</dbReference>
<dbReference type="PRINTS" id="PR00344">
    <property type="entry name" value="BCTRLSENSOR"/>
</dbReference>
<dbReference type="SUPFAM" id="SSF55874">
    <property type="entry name" value="ATPase domain of HSP90 chaperone/DNA topoisomerase II/histidine kinase"/>
    <property type="match status" value="1"/>
</dbReference>
<dbReference type="PANTHER" id="PTHR45436">
    <property type="entry name" value="SENSOR HISTIDINE KINASE YKOH"/>
    <property type="match status" value="1"/>
</dbReference>
<name>A0A2K1Q0Y9_9GAMM</name>
<dbReference type="InterPro" id="IPR004358">
    <property type="entry name" value="Sig_transdc_His_kin-like_C"/>
</dbReference>
<keyword evidence="13" id="KW-1185">Reference proteome</keyword>
<dbReference type="InterPro" id="IPR003661">
    <property type="entry name" value="HisK_dim/P_dom"/>
</dbReference>
<evidence type="ECO:0000256" key="7">
    <source>
        <dbReference type="ARBA" id="ARBA00022777"/>
    </source>
</evidence>
<evidence type="ECO:0000259" key="11">
    <source>
        <dbReference type="PROSITE" id="PS50109"/>
    </source>
</evidence>
<dbReference type="Pfam" id="PF08521">
    <property type="entry name" value="2CSK_N"/>
    <property type="match status" value="1"/>
</dbReference>
<proteinExistence type="predicted"/>